<keyword evidence="3" id="KW-1185">Reference proteome</keyword>
<dbReference type="RefSeq" id="WP_114379675.1">
    <property type="nucleotide sequence ID" value="NZ_QPJD01000005.1"/>
</dbReference>
<feature type="transmembrane region" description="Helical" evidence="1">
    <location>
        <begin position="206"/>
        <end position="225"/>
    </location>
</feature>
<keyword evidence="1" id="KW-1133">Transmembrane helix</keyword>
<keyword evidence="1" id="KW-0812">Transmembrane</keyword>
<feature type="transmembrane region" description="Helical" evidence="1">
    <location>
        <begin position="99"/>
        <end position="119"/>
    </location>
</feature>
<evidence type="ECO:0000256" key="1">
    <source>
        <dbReference type="SAM" id="Phobius"/>
    </source>
</evidence>
<dbReference type="Proteomes" id="UP000252415">
    <property type="component" value="Unassembled WGS sequence"/>
</dbReference>
<feature type="transmembrane region" description="Helical" evidence="1">
    <location>
        <begin position="139"/>
        <end position="160"/>
    </location>
</feature>
<evidence type="ECO:0000313" key="2">
    <source>
        <dbReference type="EMBL" id="RCW48917.1"/>
    </source>
</evidence>
<keyword evidence="1" id="KW-0472">Membrane</keyword>
<dbReference type="AlphaFoldDB" id="A0A368W1L2"/>
<feature type="transmembrane region" description="Helical" evidence="1">
    <location>
        <begin position="57"/>
        <end position="78"/>
    </location>
</feature>
<evidence type="ECO:0000313" key="3">
    <source>
        <dbReference type="Proteomes" id="UP000252415"/>
    </source>
</evidence>
<feature type="transmembrane region" description="Helical" evidence="1">
    <location>
        <begin position="169"/>
        <end position="190"/>
    </location>
</feature>
<accession>A0A368W1L2</accession>
<proteinExistence type="predicted"/>
<sequence length="240" mass="27940">MSEWKGAWFLAKHEMLKDRWRSLITLAFIIYLLIFSIPLFTADLEGESNPFTWATDFIYLSLLPCLGFVFNKTMMGYWKNDTYTKKMAQWRTMPISSKQIALGRLIQLTIVLFIAQLIFFTLQYSVLYMNHVNIPVLDFVMYGLFWFCYSLALATAYVYWEIGHTGKTYFLMNFICIFGFLVITICLAVFKAGNIVVTSLHVIENGNWWIVLAVLAVTVAALFIGKNRMVERLEKRSYRA</sequence>
<gene>
    <name evidence="2" type="ORF">DFP97_105101</name>
</gene>
<evidence type="ECO:0008006" key="4">
    <source>
        <dbReference type="Google" id="ProtNLM"/>
    </source>
</evidence>
<reference evidence="2 3" key="1">
    <citation type="submission" date="2018-07" db="EMBL/GenBank/DDBJ databases">
        <title>Genomic Encyclopedia of Type Strains, Phase III (KMG-III): the genomes of soil and plant-associated and newly described type strains.</title>
        <authorList>
            <person name="Whitman W."/>
        </authorList>
    </citation>
    <scope>NUCLEOTIDE SEQUENCE [LARGE SCALE GENOMIC DNA]</scope>
    <source>
        <strain evidence="2 3">CECT 7506</strain>
    </source>
</reference>
<name>A0A368W1L2_9BACL</name>
<dbReference type="EMBL" id="QPJD01000005">
    <property type="protein sequence ID" value="RCW48917.1"/>
    <property type="molecule type" value="Genomic_DNA"/>
</dbReference>
<dbReference type="OrthoDB" id="2678663at2"/>
<protein>
    <recommendedName>
        <fullName evidence="4">ABC-2 family transporter</fullName>
    </recommendedName>
</protein>
<feature type="transmembrane region" description="Helical" evidence="1">
    <location>
        <begin position="20"/>
        <end position="37"/>
    </location>
</feature>
<comment type="caution">
    <text evidence="2">The sequence shown here is derived from an EMBL/GenBank/DDBJ whole genome shotgun (WGS) entry which is preliminary data.</text>
</comment>
<organism evidence="2 3">
    <name type="scientific">Paenibacillus prosopidis</name>
    <dbReference type="NCBI Taxonomy" id="630520"/>
    <lineage>
        <taxon>Bacteria</taxon>
        <taxon>Bacillati</taxon>
        <taxon>Bacillota</taxon>
        <taxon>Bacilli</taxon>
        <taxon>Bacillales</taxon>
        <taxon>Paenibacillaceae</taxon>
        <taxon>Paenibacillus</taxon>
    </lineage>
</organism>